<keyword evidence="3" id="KW-1185">Reference proteome</keyword>
<feature type="transmembrane region" description="Helical" evidence="1">
    <location>
        <begin position="166"/>
        <end position="190"/>
    </location>
</feature>
<proteinExistence type="predicted"/>
<reference evidence="2 3" key="1">
    <citation type="submission" date="2014-07" db="EMBL/GenBank/DDBJ databases">
        <title>Genomic and transcriptomic analysis on Apis cerana provide comprehensive insights into honey bee biology.</title>
        <authorList>
            <person name="Diao Q."/>
            <person name="Sun L."/>
            <person name="Zheng H."/>
            <person name="Zheng H."/>
            <person name="Xu S."/>
            <person name="Wang S."/>
            <person name="Zeng Z."/>
            <person name="Hu F."/>
            <person name="Su S."/>
            <person name="Wu J."/>
        </authorList>
    </citation>
    <scope>NUCLEOTIDE SEQUENCE [LARGE SCALE GENOMIC DNA]</scope>
    <source>
        <tissue evidence="2">Pupae without intestine</tissue>
    </source>
</reference>
<dbReference type="STRING" id="94128.A0A2A3EJ25"/>
<gene>
    <name evidence="2" type="ORF">APICC_09157</name>
</gene>
<evidence type="ECO:0000313" key="2">
    <source>
        <dbReference type="EMBL" id="PBC31282.1"/>
    </source>
</evidence>
<dbReference type="GO" id="GO:0016020">
    <property type="term" value="C:membrane"/>
    <property type="evidence" value="ECO:0007669"/>
    <property type="project" value="TreeGrafter"/>
</dbReference>
<dbReference type="AlphaFoldDB" id="A0A2A3EJ25"/>
<feature type="transmembrane region" description="Helical" evidence="1">
    <location>
        <begin position="202"/>
        <end position="219"/>
    </location>
</feature>
<sequence length="302" mass="35638">MLYKILHYIYLESVKEVAIVSAAVSAQTLPQIWFLDYYRKFRSRYDFNNNEIPVRKDIQQKFQEVINDLHIPKSTSEKIKLFNVYDINMFHAGTTYSKYGAIIGIPVNFEYDDIKNISEQAITFRNIQVNWNPEINKEFQRSLILSKDAQKFLMARKILIVTENDLIYKIVNIFLNTIIGIMIYEVLYSVLKVTKRQRSKNIFCISVATFTSGFLWLLSKCAHNYYREFQLNEKMATLNDKYIKGGIEYYEKLSKRNKALRILLGKKGTYLFTSNGNENTFFKKSIPISDQIDYFKTRIQNI</sequence>
<keyword evidence="1" id="KW-1133">Transmembrane helix</keyword>
<name>A0A2A3EJ25_APICC</name>
<dbReference type="PANTHER" id="PTHR21824:SF4">
    <property type="entry name" value="TRANSMEMBRANE PROTEIN 177"/>
    <property type="match status" value="1"/>
</dbReference>
<organism evidence="2 3">
    <name type="scientific">Apis cerana cerana</name>
    <name type="common">Oriental honeybee</name>
    <dbReference type="NCBI Taxonomy" id="94128"/>
    <lineage>
        <taxon>Eukaryota</taxon>
        <taxon>Metazoa</taxon>
        <taxon>Ecdysozoa</taxon>
        <taxon>Arthropoda</taxon>
        <taxon>Hexapoda</taxon>
        <taxon>Insecta</taxon>
        <taxon>Pterygota</taxon>
        <taxon>Neoptera</taxon>
        <taxon>Endopterygota</taxon>
        <taxon>Hymenoptera</taxon>
        <taxon>Apocrita</taxon>
        <taxon>Aculeata</taxon>
        <taxon>Apoidea</taxon>
        <taxon>Anthophila</taxon>
        <taxon>Apidae</taxon>
        <taxon>Apis</taxon>
    </lineage>
</organism>
<dbReference type="Proteomes" id="UP000242457">
    <property type="component" value="Unassembled WGS sequence"/>
</dbReference>
<keyword evidence="1 2" id="KW-0812">Transmembrane</keyword>
<keyword evidence="1" id="KW-0472">Membrane</keyword>
<evidence type="ECO:0000256" key="1">
    <source>
        <dbReference type="SAM" id="Phobius"/>
    </source>
</evidence>
<dbReference type="InterPro" id="IPR026620">
    <property type="entry name" value="TMEM177"/>
</dbReference>
<dbReference type="PANTHER" id="PTHR21824">
    <property type="entry name" value="TRANSMEMBRANE PROTEIN 177"/>
    <property type="match status" value="1"/>
</dbReference>
<dbReference type="EMBL" id="KZ288241">
    <property type="protein sequence ID" value="PBC31282.1"/>
    <property type="molecule type" value="Genomic_DNA"/>
</dbReference>
<protein>
    <submittedName>
        <fullName evidence="2">Transmembrane protein</fullName>
    </submittedName>
</protein>
<dbReference type="OrthoDB" id="110174at2759"/>
<evidence type="ECO:0000313" key="3">
    <source>
        <dbReference type="Proteomes" id="UP000242457"/>
    </source>
</evidence>
<accession>A0A2A3EJ25</accession>